<feature type="transmembrane region" description="Helical" evidence="5">
    <location>
        <begin position="255"/>
        <end position="274"/>
    </location>
</feature>
<dbReference type="InterPro" id="IPR000620">
    <property type="entry name" value="EamA_dom"/>
</dbReference>
<dbReference type="GO" id="GO:0016020">
    <property type="term" value="C:membrane"/>
    <property type="evidence" value="ECO:0007669"/>
    <property type="project" value="UniProtKB-SubCell"/>
</dbReference>
<feature type="transmembrane region" description="Helical" evidence="5">
    <location>
        <begin position="12"/>
        <end position="32"/>
    </location>
</feature>
<evidence type="ECO:0000313" key="7">
    <source>
        <dbReference type="EMBL" id="EAS47329.1"/>
    </source>
</evidence>
<protein>
    <recommendedName>
        <fullName evidence="6">EamA domain-containing protein</fullName>
    </recommendedName>
</protein>
<organism evidence="7 8">
    <name type="scientific">gamma proteobacterium HTCC2207</name>
    <dbReference type="NCBI Taxonomy" id="314287"/>
    <lineage>
        <taxon>Bacteria</taxon>
        <taxon>Pseudomonadati</taxon>
        <taxon>Pseudomonadota</taxon>
        <taxon>Gammaproteobacteria</taxon>
        <taxon>Cellvibrionales</taxon>
        <taxon>Porticoccaceae</taxon>
        <taxon>SAR92 clade</taxon>
    </lineage>
</organism>
<dbReference type="STRING" id="314287.GB2207_11948"/>
<accession>Q1YS77</accession>
<feature type="transmembrane region" description="Helical" evidence="5">
    <location>
        <begin position="97"/>
        <end position="120"/>
    </location>
</feature>
<sequence>MINQSMGSKDWAMLLLLSFLWGGSFFFIGVAVTELPPLTIVTLRVGIAAITLWVILLASGYEVPKTFKLWRTFFVVGLFNNVIPFGLIVWGQTHIGAGLASIINATTPLFTVLIAGVFLADEHMTRQKIIGVLVGLFGVTVLIGADSLANLGLDMSLETLAQLAIIGAAMAYGSASVFSRRFKALGISPFSTAVGQVTTATVILIPLTFMVERPDQLANPSLNVWLAIFALAIFSTALAYILFFRILSSSGATNVVLVTFLVPITASFLGWLILDEQMHNRYFVGMAFIGIGLAAIDGRLWTKLKNALN</sequence>
<evidence type="ECO:0000259" key="6">
    <source>
        <dbReference type="Pfam" id="PF00892"/>
    </source>
</evidence>
<name>Q1YS77_9GAMM</name>
<feature type="transmembrane region" description="Helical" evidence="5">
    <location>
        <begin position="69"/>
        <end position="91"/>
    </location>
</feature>
<evidence type="ECO:0000256" key="5">
    <source>
        <dbReference type="SAM" id="Phobius"/>
    </source>
</evidence>
<dbReference type="SUPFAM" id="SSF103481">
    <property type="entry name" value="Multidrug resistance efflux transporter EmrE"/>
    <property type="match status" value="2"/>
</dbReference>
<feature type="domain" description="EamA" evidence="6">
    <location>
        <begin position="161"/>
        <end position="295"/>
    </location>
</feature>
<dbReference type="PANTHER" id="PTHR32322:SF9">
    <property type="entry name" value="AMINO-ACID METABOLITE EFFLUX PUMP-RELATED"/>
    <property type="match status" value="1"/>
</dbReference>
<feature type="transmembrane region" description="Helical" evidence="5">
    <location>
        <begin position="159"/>
        <end position="178"/>
    </location>
</feature>
<feature type="transmembrane region" description="Helical" evidence="5">
    <location>
        <begin position="190"/>
        <end position="210"/>
    </location>
</feature>
<dbReference type="Pfam" id="PF00892">
    <property type="entry name" value="EamA"/>
    <property type="match status" value="2"/>
</dbReference>
<dbReference type="InterPro" id="IPR050638">
    <property type="entry name" value="AA-Vitamin_Transporters"/>
</dbReference>
<dbReference type="AlphaFoldDB" id="Q1YS77"/>
<evidence type="ECO:0000256" key="1">
    <source>
        <dbReference type="ARBA" id="ARBA00004141"/>
    </source>
</evidence>
<feature type="transmembrane region" description="Helical" evidence="5">
    <location>
        <begin position="222"/>
        <end position="243"/>
    </location>
</feature>
<dbReference type="PANTHER" id="PTHR32322">
    <property type="entry name" value="INNER MEMBRANE TRANSPORTER"/>
    <property type="match status" value="1"/>
</dbReference>
<gene>
    <name evidence="7" type="ORF">GB2207_11948</name>
</gene>
<reference evidence="7 8" key="1">
    <citation type="submission" date="2006-03" db="EMBL/GenBank/DDBJ databases">
        <authorList>
            <person name="Giovannoni S.J."/>
            <person name="Cho J.-C."/>
            <person name="Ferriera S."/>
            <person name="Johnson J."/>
            <person name="Kravitz S."/>
            <person name="Halpern A."/>
            <person name="Remington K."/>
            <person name="Beeson K."/>
            <person name="Tran B."/>
            <person name="Rogers Y.-H."/>
            <person name="Friedman R."/>
            <person name="Venter J.C."/>
        </authorList>
    </citation>
    <scope>NUCLEOTIDE SEQUENCE [LARGE SCALE GENOMIC DNA]</scope>
    <source>
        <strain evidence="7 8">HTCC2207</strain>
    </source>
</reference>
<keyword evidence="4 5" id="KW-0472">Membrane</keyword>
<comment type="subcellular location">
    <subcellularLocation>
        <location evidence="1">Membrane</location>
        <topology evidence="1">Multi-pass membrane protein</topology>
    </subcellularLocation>
</comment>
<feature type="transmembrane region" description="Helical" evidence="5">
    <location>
        <begin position="280"/>
        <end position="301"/>
    </location>
</feature>
<keyword evidence="2 5" id="KW-0812">Transmembrane</keyword>
<evidence type="ECO:0000313" key="8">
    <source>
        <dbReference type="Proteomes" id="UP000005555"/>
    </source>
</evidence>
<keyword evidence="8" id="KW-1185">Reference proteome</keyword>
<dbReference type="eggNOG" id="COG0697">
    <property type="taxonomic scope" value="Bacteria"/>
</dbReference>
<evidence type="ECO:0000256" key="3">
    <source>
        <dbReference type="ARBA" id="ARBA00022989"/>
    </source>
</evidence>
<dbReference type="EMBL" id="AAPI01000003">
    <property type="protein sequence ID" value="EAS47329.1"/>
    <property type="molecule type" value="Genomic_DNA"/>
</dbReference>
<dbReference type="InterPro" id="IPR037185">
    <property type="entry name" value="EmrE-like"/>
</dbReference>
<feature type="domain" description="EamA" evidence="6">
    <location>
        <begin position="13"/>
        <end position="143"/>
    </location>
</feature>
<feature type="transmembrane region" description="Helical" evidence="5">
    <location>
        <begin position="38"/>
        <end position="57"/>
    </location>
</feature>
<comment type="caution">
    <text evidence="7">The sequence shown here is derived from an EMBL/GenBank/DDBJ whole genome shotgun (WGS) entry which is preliminary data.</text>
</comment>
<feature type="transmembrane region" description="Helical" evidence="5">
    <location>
        <begin position="132"/>
        <end position="153"/>
    </location>
</feature>
<proteinExistence type="predicted"/>
<evidence type="ECO:0000256" key="2">
    <source>
        <dbReference type="ARBA" id="ARBA00022692"/>
    </source>
</evidence>
<evidence type="ECO:0000256" key="4">
    <source>
        <dbReference type="ARBA" id="ARBA00023136"/>
    </source>
</evidence>
<dbReference type="Proteomes" id="UP000005555">
    <property type="component" value="Unassembled WGS sequence"/>
</dbReference>
<keyword evidence="3 5" id="KW-1133">Transmembrane helix</keyword>
<dbReference type="HOGENOM" id="CLU_033863_5_2_6"/>